<accession>A0A5E4MN29</accession>
<gene>
    <name evidence="1" type="ORF">CINCED_3A018366</name>
</gene>
<keyword evidence="2" id="KW-1185">Reference proteome</keyword>
<dbReference type="AlphaFoldDB" id="A0A5E4MN29"/>
<dbReference type="Proteomes" id="UP000325440">
    <property type="component" value="Unassembled WGS sequence"/>
</dbReference>
<reference evidence="1 2" key="1">
    <citation type="submission" date="2019-08" db="EMBL/GenBank/DDBJ databases">
        <authorList>
            <person name="Alioto T."/>
            <person name="Alioto T."/>
            <person name="Gomez Garrido J."/>
        </authorList>
    </citation>
    <scope>NUCLEOTIDE SEQUENCE [LARGE SCALE GENOMIC DNA]</scope>
</reference>
<organism evidence="1 2">
    <name type="scientific">Cinara cedri</name>
    <dbReference type="NCBI Taxonomy" id="506608"/>
    <lineage>
        <taxon>Eukaryota</taxon>
        <taxon>Metazoa</taxon>
        <taxon>Ecdysozoa</taxon>
        <taxon>Arthropoda</taxon>
        <taxon>Hexapoda</taxon>
        <taxon>Insecta</taxon>
        <taxon>Pterygota</taxon>
        <taxon>Neoptera</taxon>
        <taxon>Paraneoptera</taxon>
        <taxon>Hemiptera</taxon>
        <taxon>Sternorrhyncha</taxon>
        <taxon>Aphidomorpha</taxon>
        <taxon>Aphidoidea</taxon>
        <taxon>Aphididae</taxon>
        <taxon>Lachninae</taxon>
        <taxon>Cinara</taxon>
    </lineage>
</organism>
<evidence type="ECO:0000313" key="2">
    <source>
        <dbReference type="Proteomes" id="UP000325440"/>
    </source>
</evidence>
<name>A0A5E4MN29_9HEMI</name>
<evidence type="ECO:0000313" key="1">
    <source>
        <dbReference type="EMBL" id="VVC32918.1"/>
    </source>
</evidence>
<proteinExistence type="predicted"/>
<dbReference type="EMBL" id="CABPRJ010000960">
    <property type="protein sequence ID" value="VVC32918.1"/>
    <property type="molecule type" value="Genomic_DNA"/>
</dbReference>
<protein>
    <submittedName>
        <fullName evidence="1">Uncharacterized protein</fullName>
    </submittedName>
</protein>
<sequence>MRIISECVKSTKLEWLPVLSHIAPPEVRRHSAELKMIEKYKTLQAFQYMMTCITHQTKD</sequence>
<dbReference type="OrthoDB" id="6577684at2759"/>